<dbReference type="SUPFAM" id="SSF51735">
    <property type="entry name" value="NAD(P)-binding Rossmann-fold domains"/>
    <property type="match status" value="1"/>
</dbReference>
<dbReference type="InterPro" id="IPR013328">
    <property type="entry name" value="6PGD_dom2"/>
</dbReference>
<dbReference type="GO" id="GO:0051287">
    <property type="term" value="F:NAD binding"/>
    <property type="evidence" value="ECO:0007669"/>
    <property type="project" value="InterPro"/>
</dbReference>
<dbReference type="EMBL" id="JAIVFG010000008">
    <property type="protein sequence ID" value="MDB0570510.1"/>
    <property type="molecule type" value="Genomic_DNA"/>
</dbReference>
<dbReference type="InterPro" id="IPR051729">
    <property type="entry name" value="Opine/Lysopine_DH"/>
</dbReference>
<dbReference type="InterPro" id="IPR011128">
    <property type="entry name" value="G3P_DH_NAD-dep_N"/>
</dbReference>
<dbReference type="InterPro" id="IPR036291">
    <property type="entry name" value="NAD(P)-bd_dom_sf"/>
</dbReference>
<reference evidence="4" key="1">
    <citation type="submission" date="2021-09" db="EMBL/GenBank/DDBJ databases">
        <title>Genomic analysis of Ralstonia spp.</title>
        <authorList>
            <person name="Aburjaile F."/>
            <person name="Ariute J.C."/>
            <person name="Pais A.K.L."/>
            <person name="Albuquerque G.M.R."/>
            <person name="Silva A.M.F."/>
            <person name="Brenig B."/>
            <person name="Azevedo V."/>
            <person name="Matiuzzi M."/>
            <person name="Ramos R."/>
            <person name="Goes-Neto A."/>
            <person name="Soares S."/>
            <person name="Iseppon A.M.B."/>
            <person name="Souza E."/>
            <person name="Gama M."/>
        </authorList>
    </citation>
    <scope>NUCLEOTIDE SEQUENCE</scope>
    <source>
        <strain evidence="4">CCRMRs91</strain>
    </source>
</reference>
<protein>
    <submittedName>
        <fullName evidence="4">NAD/NADP octopine/nopaline dehydrogenase family protein</fullName>
    </submittedName>
</protein>
<dbReference type="PANTHER" id="PTHR38015:SF1">
    <property type="entry name" value="OPINE DEHYDROGENASE DOMAIN-CONTAINING PROTEIN"/>
    <property type="match status" value="1"/>
</dbReference>
<evidence type="ECO:0000259" key="2">
    <source>
        <dbReference type="Pfam" id="PF01210"/>
    </source>
</evidence>
<keyword evidence="1" id="KW-0560">Oxidoreductase</keyword>
<dbReference type="SUPFAM" id="SSF48179">
    <property type="entry name" value="6-phosphogluconate dehydrogenase C-terminal domain-like"/>
    <property type="match status" value="1"/>
</dbReference>
<dbReference type="PANTHER" id="PTHR38015">
    <property type="entry name" value="BLR6086 PROTEIN"/>
    <property type="match status" value="1"/>
</dbReference>
<dbReference type="Gene3D" id="1.10.1040.10">
    <property type="entry name" value="N-(1-d-carboxylethyl)-l-norvaline Dehydrogenase, domain 2"/>
    <property type="match status" value="1"/>
</dbReference>
<dbReference type="Pfam" id="PF02317">
    <property type="entry name" value="Octopine_DH"/>
    <property type="match status" value="1"/>
</dbReference>
<dbReference type="Gene3D" id="3.40.50.720">
    <property type="entry name" value="NAD(P)-binding Rossmann-like Domain"/>
    <property type="match status" value="1"/>
</dbReference>
<dbReference type="AlphaFoldDB" id="A0AAW5ZMM6"/>
<dbReference type="InterPro" id="IPR003421">
    <property type="entry name" value="Opine_DH"/>
</dbReference>
<name>A0AAW5ZMM6_RALSL</name>
<dbReference type="GO" id="GO:0046168">
    <property type="term" value="P:glycerol-3-phosphate catabolic process"/>
    <property type="evidence" value="ECO:0007669"/>
    <property type="project" value="InterPro"/>
</dbReference>
<evidence type="ECO:0000313" key="4">
    <source>
        <dbReference type="EMBL" id="MDB0570510.1"/>
    </source>
</evidence>
<evidence type="ECO:0000259" key="3">
    <source>
        <dbReference type="Pfam" id="PF02317"/>
    </source>
</evidence>
<organism evidence="4 5">
    <name type="scientific">Ralstonia solanacearum</name>
    <name type="common">Pseudomonas solanacearum</name>
    <dbReference type="NCBI Taxonomy" id="305"/>
    <lineage>
        <taxon>Bacteria</taxon>
        <taxon>Pseudomonadati</taxon>
        <taxon>Pseudomonadota</taxon>
        <taxon>Betaproteobacteria</taxon>
        <taxon>Burkholderiales</taxon>
        <taxon>Burkholderiaceae</taxon>
        <taxon>Ralstonia</taxon>
        <taxon>Ralstonia solanacearum species complex</taxon>
    </lineage>
</organism>
<gene>
    <name evidence="4" type="ORF">LBW59_06925</name>
</gene>
<dbReference type="Pfam" id="PF01210">
    <property type="entry name" value="NAD_Gly3P_dh_N"/>
    <property type="match status" value="1"/>
</dbReference>
<comment type="caution">
    <text evidence="4">The sequence shown here is derived from an EMBL/GenBank/DDBJ whole genome shotgun (WGS) entry which is preliminary data.</text>
</comment>
<dbReference type="GO" id="GO:0016616">
    <property type="term" value="F:oxidoreductase activity, acting on the CH-OH group of donors, NAD or NADP as acceptor"/>
    <property type="evidence" value="ECO:0007669"/>
    <property type="project" value="InterPro"/>
</dbReference>
<feature type="domain" description="Glycerol-3-phosphate dehydrogenase NAD-dependent N-terminal" evidence="2">
    <location>
        <begin position="17"/>
        <end position="110"/>
    </location>
</feature>
<evidence type="ECO:0000256" key="1">
    <source>
        <dbReference type="ARBA" id="ARBA00023002"/>
    </source>
</evidence>
<evidence type="ECO:0000313" key="5">
    <source>
        <dbReference type="Proteomes" id="UP001144050"/>
    </source>
</evidence>
<sequence>MTPLPFPVHARGRPFRVCICGGGSLAHALAAVLGAQSSNEVRLLTRQPARWSRTIRLIYLDKGELCGRLHAVSDDPSDVVVDADLVILAVPHAAREAVLRRIAPRLDAWTWLAGFPGFGGLVWATRRVLGGQPVMGLQRVPYVRKVISYGQVVWVSGIRPELFVATVPSGYAPMAARLLQALLNVPAKPLAHYLGVCLSNSNPIFHPSRLYALWRDAGRDLVWTHRPEFYEDWDDLASETYLACERDLQAIGAACPVDLSARQTLLEHYRATNAREVTRIIRGIAALRDRPVPMRATGAGWTPDLYSYYFTEDIPYGIVIQRALADIVNVPTPALDAVISWAQRWTGMDWLNGGKVCGRDALDLPLPQRLGVADGRALVEMLM</sequence>
<proteinExistence type="predicted"/>
<dbReference type="RefSeq" id="WP_271656388.1">
    <property type="nucleotide sequence ID" value="NZ_JAIVFG010000008.1"/>
</dbReference>
<feature type="domain" description="Opine dehydrogenase" evidence="3">
    <location>
        <begin position="191"/>
        <end position="344"/>
    </location>
</feature>
<dbReference type="Proteomes" id="UP001144050">
    <property type="component" value="Unassembled WGS sequence"/>
</dbReference>
<accession>A0AAW5ZMM6</accession>
<dbReference type="InterPro" id="IPR008927">
    <property type="entry name" value="6-PGluconate_DH-like_C_sf"/>
</dbReference>